<dbReference type="EMBL" id="NVUK01000015">
    <property type="protein sequence ID" value="PCI77560.1"/>
    <property type="molecule type" value="Genomic_DNA"/>
</dbReference>
<comment type="caution">
    <text evidence="4">The sequence shown here is derived from an EMBL/GenBank/DDBJ whole genome shotgun (WGS) entry which is preliminary data.</text>
</comment>
<dbReference type="Proteomes" id="UP000218775">
    <property type="component" value="Unassembled WGS sequence"/>
</dbReference>
<evidence type="ECO:0000256" key="3">
    <source>
        <dbReference type="SAM" id="MobiDB-lite"/>
    </source>
</evidence>
<dbReference type="InterPro" id="IPR029058">
    <property type="entry name" value="AB_hydrolase_fold"/>
</dbReference>
<dbReference type="InterPro" id="IPR011990">
    <property type="entry name" value="TPR-like_helical_dom_sf"/>
</dbReference>
<dbReference type="InterPro" id="IPR019734">
    <property type="entry name" value="TPR_rpt"/>
</dbReference>
<dbReference type="SUPFAM" id="SSF53474">
    <property type="entry name" value="alpha/beta-Hydrolases"/>
    <property type="match status" value="1"/>
</dbReference>
<feature type="coiled-coil region" evidence="2">
    <location>
        <begin position="1285"/>
        <end position="1312"/>
    </location>
</feature>
<evidence type="ECO:0000256" key="1">
    <source>
        <dbReference type="PROSITE-ProRule" id="PRU00339"/>
    </source>
</evidence>
<reference evidence="5" key="1">
    <citation type="submission" date="2017-08" db="EMBL/GenBank/DDBJ databases">
        <title>A dynamic microbial community with high functional redundancy inhabits the cold, oxic subseafloor aquifer.</title>
        <authorList>
            <person name="Tully B.J."/>
            <person name="Wheat C.G."/>
            <person name="Glazer B.T."/>
            <person name="Huber J.A."/>
        </authorList>
    </citation>
    <scope>NUCLEOTIDE SEQUENCE [LARGE SCALE GENOMIC DNA]</scope>
</reference>
<dbReference type="Gene3D" id="1.25.40.10">
    <property type="entry name" value="Tetratricopeptide repeat domain"/>
    <property type="match status" value="1"/>
</dbReference>
<protein>
    <submittedName>
        <fullName evidence="4">Uncharacterized protein</fullName>
    </submittedName>
</protein>
<proteinExistence type="predicted"/>
<dbReference type="Gene3D" id="3.40.50.1820">
    <property type="entry name" value="alpha/beta hydrolase"/>
    <property type="match status" value="1"/>
</dbReference>
<accession>A0A2A4X4R0</accession>
<gene>
    <name evidence="4" type="ORF">COB21_02940</name>
</gene>
<dbReference type="PROSITE" id="PS50005">
    <property type="entry name" value="TPR"/>
    <property type="match status" value="1"/>
</dbReference>
<feature type="region of interest" description="Disordered" evidence="3">
    <location>
        <begin position="578"/>
        <end position="604"/>
    </location>
</feature>
<dbReference type="SUPFAM" id="SSF48452">
    <property type="entry name" value="TPR-like"/>
    <property type="match status" value="1"/>
</dbReference>
<keyword evidence="2" id="KW-0175">Coiled coil</keyword>
<organism evidence="4 5">
    <name type="scientific">Aerophobetes bacterium</name>
    <dbReference type="NCBI Taxonomy" id="2030807"/>
    <lineage>
        <taxon>Bacteria</taxon>
        <taxon>Candidatus Aerophobota</taxon>
    </lineage>
</organism>
<evidence type="ECO:0000313" key="5">
    <source>
        <dbReference type="Proteomes" id="UP000218775"/>
    </source>
</evidence>
<sequence>MSISSLTNMSSAAASSQLAFQNAAYAATNQQVNSTIVSQEKHPGYVVGESVLGPLLNKVGALAKGLFNVLGSGFRSLDKAVRSFEILPTVGAAKTSDPDPTCSTQSEDLPQDLERITNVIKKSKAPAKEEYHEQGVIYQKLGRYKDARTAFKAALKIDDHFSSAQEGLNKVAGFLKNPQDPKYRADFLEEIGFNQPSHYAYLSMGSLVYEDIQSDNLNELDLSTLKYALKSNEALAKDLASKGWKLAKVKKVKKSGYVGMAFIHEKQGTIVLAHKGTKITSTKDLENCVEVAGSGIPTQYQDAEEFAQEIAATYPKCTLSHGGHSLGAVLAELLAYDRKEVAVTAESPGILSMISKEYFEQGGASVPIVSYLSTPNIVNTCNAHIGTLRAVNVPPSVSSTGLLDSVVTGIKEYVSPGAAKIAAVATALAEDLNSHKLDRLIKEFSPKKGEASYKLITKWPKGVQERLEFAKLCGKNCNPSNLDSFSSKSHAISEVYQVEKATARRIKLNEFSKEAREFLLGLRTKEQIPVDLNSRILSLYFVQGDEVYVKGEDALFTVQDFHSYIESQLAYHRKKVSEGSGETKENPFNACCKLNPPNNQGEVSENAQASTDLFFSLPSVQNLGAFGKEKMETYIKKAEEENLEAYLRLHLGEDFEELIETELSNVKDAHLKMLNPDFTSMTDHIFSSQAHLKFLSVMHESKRFFIGKDLMINANGVIMHGEIKNFTASCRDLHFHFKGGEQAVIHLDDKCGVDGVTCTRDVDRPLLSRLMEEPIGSEFDLVVSELADVPEWVQAGHYRLLDREKFENSECIKIGIDGEATYDIEISYDEEGGVKRVRFVLSKDPLKHFDETFQIKAYFKASRKEEEWSSLSEDNINEVVILQKSFIDAHQEALKKIDALNLKLVEAIKKDDTYLTDLMEHMIDQQFKAPTDPTLIEGKRIAPFEPLLKNLVELIKADGDPALSSYPAILQAAVIEANYQRFAPSASEDSFSLSEAMHLFAQSDQFTQKMKDKELILFIGKTGAGKSTSIAAFVGCKLKKARNSLGDDIFKLRSEGEEGCPKIGQSYTTSETVFAQSFAIRERDGLELGGNQNIRLADTPGLGDTRGKKYALCAALSIDQAIKQAKSVKALVIAIPLSAFTTNRGNEVIDLMRELKDFFPGVLEEGSNSVHILVTRHGRRKKIDLVRLTSDFLAQDKNENRRSIWSALLSMATNDQMVNALPNGANPSRKQLNKYVSSKGIEPKKFNTLMDTPMMQRDFADFIQKAARTWSEGVFGRYLNYFSQEQVNIEKIAKHEKNLKEAQKQLISINKAITVVKDGVLSKREIADKISLTCQEGIEIYRKREVEADDEIKAFEAEVAKIKVEVLRLSQEIEKHSSGREVEPLYNLSYAPDQVVTFCSLKEGKRDDAHREGRATNETDCINGGYDQKVLAKDYVGTFAQSVEISKGYSLVPSDDSKRKEFEKYGIVQTDEGRYKAIVSGSHYELDLERRADTGRNKIVYYFKTDWKEGRDLPTLKIDHEVPRIVYYSVSLTGWHGDKVNLENEQKRIEKAIGDSQKWKKEQQEKIGQKISDELEQQQRYFDSQVVDSRRDIDAASQRIRENKKERVMVAATIKTHWQVATSLSDFTAEVMKNERKRSKTSAISVDKGLIATCKAYQQIFNNKGEGILANCTRDLGVSCGVIELRQRKEMDKEERFMDRVKGAFGW</sequence>
<dbReference type="SUPFAM" id="SSF52540">
    <property type="entry name" value="P-loop containing nucleoside triphosphate hydrolases"/>
    <property type="match status" value="1"/>
</dbReference>
<dbReference type="InterPro" id="IPR027417">
    <property type="entry name" value="P-loop_NTPase"/>
</dbReference>
<feature type="repeat" description="TPR" evidence="1">
    <location>
        <begin position="128"/>
        <end position="161"/>
    </location>
</feature>
<evidence type="ECO:0000313" key="4">
    <source>
        <dbReference type="EMBL" id="PCI77560.1"/>
    </source>
</evidence>
<feature type="coiled-coil region" evidence="2">
    <location>
        <begin position="1338"/>
        <end position="1372"/>
    </location>
</feature>
<evidence type="ECO:0000256" key="2">
    <source>
        <dbReference type="SAM" id="Coils"/>
    </source>
</evidence>
<name>A0A2A4X4R0_UNCAE</name>
<keyword evidence="1" id="KW-0802">TPR repeat</keyword>
<dbReference type="Gene3D" id="3.40.50.300">
    <property type="entry name" value="P-loop containing nucleotide triphosphate hydrolases"/>
    <property type="match status" value="1"/>
</dbReference>